<dbReference type="InterPro" id="IPR025714">
    <property type="entry name" value="Methyltranfer_dom"/>
</dbReference>
<dbReference type="Gene3D" id="3.40.50.150">
    <property type="entry name" value="Vaccinia Virus protein VP39"/>
    <property type="match status" value="1"/>
</dbReference>
<dbReference type="SUPFAM" id="SSF53335">
    <property type="entry name" value="S-adenosyl-L-methionine-dependent methyltransferases"/>
    <property type="match status" value="1"/>
</dbReference>
<dbReference type="PANTHER" id="PTHR43591">
    <property type="entry name" value="METHYLTRANSFERASE"/>
    <property type="match status" value="1"/>
</dbReference>
<dbReference type="Proteomes" id="UP000259636">
    <property type="component" value="Chromosome"/>
</dbReference>
<evidence type="ECO:0000313" key="3">
    <source>
        <dbReference type="Proteomes" id="UP000259636"/>
    </source>
</evidence>
<evidence type="ECO:0000259" key="1">
    <source>
        <dbReference type="Pfam" id="PF13847"/>
    </source>
</evidence>
<name>A0A385DLP5_9ACTN</name>
<dbReference type="AlphaFoldDB" id="A0A385DLP5"/>
<proteinExistence type="predicted"/>
<evidence type="ECO:0000313" key="2">
    <source>
        <dbReference type="EMBL" id="AXQ58824.1"/>
    </source>
</evidence>
<dbReference type="RefSeq" id="WP_101278520.1">
    <property type="nucleotide sequence ID" value="NZ_CP031742.1"/>
</dbReference>
<sequence>MPTDPAAVVYTHGHHESVLRSHTWRTAANSAGYLLPSLEPHHRVLDVGCGPGTITADLATLVPRGHVTGIDSAGEILDAARSAAAERSLTNTTFRTGDAQALPFPDASFDVVHAHQVLQHLGDPVGALREMRRVCAPGGLVAVRDADYAAMTWYPASPGLDAWLELYRSVARASGGEPDAGRRLRAWALEAGFTDVTATASAWCYADTEERAWWGGLWADRTTASRYAERAAGLGYADRAELERIAAAWRAWAAAPDGWFAVLHGELLCRVRAERAEARSRPR</sequence>
<dbReference type="GeneID" id="300113320"/>
<dbReference type="GO" id="GO:0008168">
    <property type="term" value="F:methyltransferase activity"/>
    <property type="evidence" value="ECO:0007669"/>
    <property type="project" value="UniProtKB-KW"/>
</dbReference>
<protein>
    <submittedName>
        <fullName evidence="2">Methyltransferase domain-containing protein</fullName>
    </submittedName>
</protein>
<reference evidence="2 3" key="1">
    <citation type="submission" date="2018-08" db="EMBL/GenBank/DDBJ databases">
        <authorList>
            <person name="Ferrada E.E."/>
            <person name="Latorre B.A."/>
        </authorList>
    </citation>
    <scope>NUCLEOTIDE SEQUENCE [LARGE SCALE GENOMIC DNA]</scope>
    <source>
        <strain evidence="2 3">VK-A60T</strain>
    </source>
</reference>
<dbReference type="PANTHER" id="PTHR43591:SF24">
    <property type="entry name" value="2-METHOXY-6-POLYPRENYL-1,4-BENZOQUINOL METHYLASE, MITOCHONDRIAL"/>
    <property type="match status" value="1"/>
</dbReference>
<dbReference type="KEGG" id="sky:D0C37_03670"/>
<dbReference type="EMBL" id="CP031742">
    <property type="protein sequence ID" value="AXQ58824.1"/>
    <property type="molecule type" value="Genomic_DNA"/>
</dbReference>
<dbReference type="CDD" id="cd02440">
    <property type="entry name" value="AdoMet_MTases"/>
    <property type="match status" value="1"/>
</dbReference>
<organism evidence="2 3">
    <name type="scientific">Streptomyces koyangensis</name>
    <dbReference type="NCBI Taxonomy" id="188770"/>
    <lineage>
        <taxon>Bacteria</taxon>
        <taxon>Bacillati</taxon>
        <taxon>Actinomycetota</taxon>
        <taxon>Actinomycetes</taxon>
        <taxon>Kitasatosporales</taxon>
        <taxon>Streptomycetaceae</taxon>
        <taxon>Streptomyces</taxon>
        <taxon>Streptomyces aurantiacus group</taxon>
    </lineage>
</organism>
<dbReference type="Pfam" id="PF13847">
    <property type="entry name" value="Methyltransf_31"/>
    <property type="match status" value="1"/>
</dbReference>
<gene>
    <name evidence="2" type="ORF">D0C37_03670</name>
</gene>
<dbReference type="GO" id="GO:0032259">
    <property type="term" value="P:methylation"/>
    <property type="evidence" value="ECO:0007669"/>
    <property type="project" value="UniProtKB-KW"/>
</dbReference>
<keyword evidence="2" id="KW-0808">Transferase</keyword>
<accession>A0A385DLP5</accession>
<dbReference type="InterPro" id="IPR029063">
    <property type="entry name" value="SAM-dependent_MTases_sf"/>
</dbReference>
<keyword evidence="2" id="KW-0489">Methyltransferase</keyword>
<feature type="domain" description="Methyltransferase" evidence="1">
    <location>
        <begin position="40"/>
        <end position="155"/>
    </location>
</feature>